<gene>
    <name evidence="1" type="ORF">KSP39_PZI007510</name>
</gene>
<dbReference type="Proteomes" id="UP001418222">
    <property type="component" value="Unassembled WGS sequence"/>
</dbReference>
<dbReference type="AlphaFoldDB" id="A0AAP0BRT3"/>
<name>A0AAP0BRT3_9ASPA</name>
<reference evidence="1 2" key="1">
    <citation type="journal article" date="2022" name="Nat. Plants">
        <title>Genomes of leafy and leafless Platanthera orchids illuminate the evolution of mycoheterotrophy.</title>
        <authorList>
            <person name="Li M.H."/>
            <person name="Liu K.W."/>
            <person name="Li Z."/>
            <person name="Lu H.C."/>
            <person name="Ye Q.L."/>
            <person name="Zhang D."/>
            <person name="Wang J.Y."/>
            <person name="Li Y.F."/>
            <person name="Zhong Z.M."/>
            <person name="Liu X."/>
            <person name="Yu X."/>
            <person name="Liu D.K."/>
            <person name="Tu X.D."/>
            <person name="Liu B."/>
            <person name="Hao Y."/>
            <person name="Liao X.Y."/>
            <person name="Jiang Y.T."/>
            <person name="Sun W.H."/>
            <person name="Chen J."/>
            <person name="Chen Y.Q."/>
            <person name="Ai Y."/>
            <person name="Zhai J.W."/>
            <person name="Wu S.S."/>
            <person name="Zhou Z."/>
            <person name="Hsiao Y.Y."/>
            <person name="Wu W.L."/>
            <person name="Chen Y.Y."/>
            <person name="Lin Y.F."/>
            <person name="Hsu J.L."/>
            <person name="Li C.Y."/>
            <person name="Wang Z.W."/>
            <person name="Zhao X."/>
            <person name="Zhong W.Y."/>
            <person name="Ma X.K."/>
            <person name="Ma L."/>
            <person name="Huang J."/>
            <person name="Chen G.Z."/>
            <person name="Huang M.Z."/>
            <person name="Huang L."/>
            <person name="Peng D.H."/>
            <person name="Luo Y.B."/>
            <person name="Zou S.Q."/>
            <person name="Chen S.P."/>
            <person name="Lan S."/>
            <person name="Tsai W.C."/>
            <person name="Van de Peer Y."/>
            <person name="Liu Z.J."/>
        </authorList>
    </citation>
    <scope>NUCLEOTIDE SEQUENCE [LARGE SCALE GENOMIC DNA]</scope>
    <source>
        <strain evidence="1">Lor287</strain>
    </source>
</reference>
<evidence type="ECO:0000313" key="1">
    <source>
        <dbReference type="EMBL" id="KAK8946721.1"/>
    </source>
</evidence>
<dbReference type="EMBL" id="JBBWWQ010000005">
    <property type="protein sequence ID" value="KAK8946721.1"/>
    <property type="molecule type" value="Genomic_DNA"/>
</dbReference>
<protein>
    <submittedName>
        <fullName evidence="1">Uncharacterized protein</fullName>
    </submittedName>
</protein>
<evidence type="ECO:0000313" key="2">
    <source>
        <dbReference type="Proteomes" id="UP001418222"/>
    </source>
</evidence>
<comment type="caution">
    <text evidence="1">The sequence shown here is derived from an EMBL/GenBank/DDBJ whole genome shotgun (WGS) entry which is preliminary data.</text>
</comment>
<dbReference type="GO" id="GO:0070125">
    <property type="term" value="P:mitochondrial translational elongation"/>
    <property type="evidence" value="ECO:0007669"/>
    <property type="project" value="TreeGrafter"/>
</dbReference>
<dbReference type="GO" id="GO:0005739">
    <property type="term" value="C:mitochondrion"/>
    <property type="evidence" value="ECO:0007669"/>
    <property type="project" value="TreeGrafter"/>
</dbReference>
<keyword evidence="2" id="KW-1185">Reference proteome</keyword>
<dbReference type="InterPro" id="IPR050055">
    <property type="entry name" value="EF-Tu_GTPase"/>
</dbReference>
<sequence>MGKWNKNGMNKTSCSTYQYDLIKESHDGFSSPSLPEAVCLFYRAKLSWRSFPVLFPSWPDLQPPPPAFHPLFSGYTFVILLMDRDKSWMTLPRWHHDYIKGSIIARVKDELTQEILSTVLINLQRDIPNLDSDSIIAGLAAGIQSPGDAISGHWIRNASSSSYVPFDLNKFPGDEIPIIRGSALSALNGTNDEIGRQAILNLTDVVDGYIPDSITQLDKPFLMPIEDVFSIQVTVKVVRGPIVHEAHQQFNTWISQVVLEAYQKGAQAHHNAGQPAREKYHKLAPEWKAAHGKTEMEDATNEQKWREATATLRNGAGMGGDPDEHALLHRYNGIVGTHIKVTDFVRETDCLVCGPGRKVLHDKYHVSPPDKKYCGKHCAWQLSCENSCGNFYA</sequence>
<dbReference type="PANTHER" id="PTHR43721:SF22">
    <property type="entry name" value="ELONGATION FACTOR TU, MITOCHONDRIAL"/>
    <property type="match status" value="1"/>
</dbReference>
<proteinExistence type="predicted"/>
<dbReference type="PANTHER" id="PTHR43721">
    <property type="entry name" value="ELONGATION FACTOR TU-RELATED"/>
    <property type="match status" value="1"/>
</dbReference>
<organism evidence="1 2">
    <name type="scientific">Platanthera zijinensis</name>
    <dbReference type="NCBI Taxonomy" id="2320716"/>
    <lineage>
        <taxon>Eukaryota</taxon>
        <taxon>Viridiplantae</taxon>
        <taxon>Streptophyta</taxon>
        <taxon>Embryophyta</taxon>
        <taxon>Tracheophyta</taxon>
        <taxon>Spermatophyta</taxon>
        <taxon>Magnoliopsida</taxon>
        <taxon>Liliopsida</taxon>
        <taxon>Asparagales</taxon>
        <taxon>Orchidaceae</taxon>
        <taxon>Orchidoideae</taxon>
        <taxon>Orchideae</taxon>
        <taxon>Orchidinae</taxon>
        <taxon>Platanthera</taxon>
    </lineage>
</organism>
<dbReference type="Gene3D" id="2.70.98.30">
    <property type="entry name" value="Golgi alpha-mannosidase II, domain 4"/>
    <property type="match status" value="1"/>
</dbReference>
<accession>A0AAP0BRT3</accession>
<dbReference type="GO" id="GO:0003746">
    <property type="term" value="F:translation elongation factor activity"/>
    <property type="evidence" value="ECO:0007669"/>
    <property type="project" value="TreeGrafter"/>
</dbReference>